<sequence length="124" mass="13366">FEWPAPFLECRNSFICIHSPALARVCSKLKSSLINIWPSNDSCRKAGGLWVVSRLDSVQSKWAPLRGPIPRPMSPHGLVGQVVGRSSFKVQAQLAGPGGRKGGDTGDYAGGLAYLEPDGLVEEY</sequence>
<keyword evidence="2" id="KW-1185">Reference proteome</keyword>
<dbReference type="Proteomes" id="UP000827092">
    <property type="component" value="Unassembled WGS sequence"/>
</dbReference>
<evidence type="ECO:0000313" key="2">
    <source>
        <dbReference type="Proteomes" id="UP000827092"/>
    </source>
</evidence>
<accession>A0AAV6TDU9</accession>
<comment type="caution">
    <text evidence="1">The sequence shown here is derived from an EMBL/GenBank/DDBJ whole genome shotgun (WGS) entry which is preliminary data.</text>
</comment>
<feature type="non-terminal residue" evidence="1">
    <location>
        <position position="1"/>
    </location>
</feature>
<evidence type="ECO:0000313" key="1">
    <source>
        <dbReference type="EMBL" id="KAG8155757.1"/>
    </source>
</evidence>
<name>A0AAV6TDU9_9ARAC</name>
<organism evidence="1 2">
    <name type="scientific">Oedothorax gibbosus</name>
    <dbReference type="NCBI Taxonomy" id="931172"/>
    <lineage>
        <taxon>Eukaryota</taxon>
        <taxon>Metazoa</taxon>
        <taxon>Ecdysozoa</taxon>
        <taxon>Arthropoda</taxon>
        <taxon>Chelicerata</taxon>
        <taxon>Arachnida</taxon>
        <taxon>Araneae</taxon>
        <taxon>Araneomorphae</taxon>
        <taxon>Entelegynae</taxon>
        <taxon>Araneoidea</taxon>
        <taxon>Linyphiidae</taxon>
        <taxon>Erigoninae</taxon>
        <taxon>Oedothorax</taxon>
    </lineage>
</organism>
<dbReference type="AlphaFoldDB" id="A0AAV6TDU9"/>
<dbReference type="EMBL" id="JAFNEN010006708">
    <property type="protein sequence ID" value="KAG8155757.1"/>
    <property type="molecule type" value="Genomic_DNA"/>
</dbReference>
<gene>
    <name evidence="1" type="ORF">JTE90_027911</name>
</gene>
<protein>
    <submittedName>
        <fullName evidence="1">Uncharacterized protein</fullName>
    </submittedName>
</protein>
<reference evidence="1 2" key="1">
    <citation type="journal article" date="2022" name="Nat. Ecol. Evol.">
        <title>A masculinizing supergene underlies an exaggerated male reproductive morph in a spider.</title>
        <authorList>
            <person name="Hendrickx F."/>
            <person name="De Corte Z."/>
            <person name="Sonet G."/>
            <person name="Van Belleghem S.M."/>
            <person name="Kostlbacher S."/>
            <person name="Vangestel C."/>
        </authorList>
    </citation>
    <scope>NUCLEOTIDE SEQUENCE [LARGE SCALE GENOMIC DNA]</scope>
    <source>
        <strain evidence="1">W744_W776</strain>
    </source>
</reference>
<proteinExistence type="predicted"/>